<dbReference type="RefSeq" id="WP_129028017.1">
    <property type="nucleotide sequence ID" value="NZ_SDHY01000009.1"/>
</dbReference>
<dbReference type="EMBL" id="SDHY01000009">
    <property type="protein sequence ID" value="RXK46561.1"/>
    <property type="molecule type" value="Genomic_DNA"/>
</dbReference>
<reference evidence="2 3" key="1">
    <citation type="submission" date="2019-01" db="EMBL/GenBank/DDBJ databases">
        <title>Cytophagaceae bacterium strain CAR-16.</title>
        <authorList>
            <person name="Chen W.-M."/>
        </authorList>
    </citation>
    <scope>NUCLEOTIDE SEQUENCE [LARGE SCALE GENOMIC DNA]</scope>
    <source>
        <strain evidence="2 3">CAR-16</strain>
    </source>
</reference>
<dbReference type="InterPro" id="IPR005084">
    <property type="entry name" value="CBM6"/>
</dbReference>
<organism evidence="2 3">
    <name type="scientific">Aquirufa rosea</name>
    <dbReference type="NCBI Taxonomy" id="2509241"/>
    <lineage>
        <taxon>Bacteria</taxon>
        <taxon>Pseudomonadati</taxon>
        <taxon>Bacteroidota</taxon>
        <taxon>Cytophagia</taxon>
        <taxon>Cytophagales</taxon>
        <taxon>Flectobacillaceae</taxon>
        <taxon>Aquirufa</taxon>
    </lineage>
</organism>
<dbReference type="GO" id="GO:0030246">
    <property type="term" value="F:carbohydrate binding"/>
    <property type="evidence" value="ECO:0007669"/>
    <property type="project" value="InterPro"/>
</dbReference>
<gene>
    <name evidence="2" type="ORF">ESB04_12105</name>
</gene>
<dbReference type="InterPro" id="IPR008979">
    <property type="entry name" value="Galactose-bd-like_sf"/>
</dbReference>
<evidence type="ECO:0000313" key="3">
    <source>
        <dbReference type="Proteomes" id="UP000289455"/>
    </source>
</evidence>
<feature type="domain" description="CBM6" evidence="1">
    <location>
        <begin position="69"/>
        <end position="154"/>
    </location>
</feature>
<proteinExistence type="predicted"/>
<evidence type="ECO:0000259" key="1">
    <source>
        <dbReference type="Pfam" id="PF03422"/>
    </source>
</evidence>
<dbReference type="Proteomes" id="UP000289455">
    <property type="component" value="Unassembled WGS sequence"/>
</dbReference>
<dbReference type="OrthoDB" id="2579961at2"/>
<evidence type="ECO:0000313" key="2">
    <source>
        <dbReference type="EMBL" id="RXK46561.1"/>
    </source>
</evidence>
<name>A0A4Q1BX24_9BACT</name>
<dbReference type="SUPFAM" id="SSF49785">
    <property type="entry name" value="Galactose-binding domain-like"/>
    <property type="match status" value="1"/>
</dbReference>
<dbReference type="Gene3D" id="2.60.120.260">
    <property type="entry name" value="Galactose-binding domain-like"/>
    <property type="match status" value="1"/>
</dbReference>
<dbReference type="Pfam" id="PF03422">
    <property type="entry name" value="CBM_6"/>
    <property type="match status" value="1"/>
</dbReference>
<dbReference type="AlphaFoldDB" id="A0A4Q1BX24"/>
<protein>
    <submittedName>
        <fullName evidence="2">Carbohydrate-binding protein</fullName>
    </submittedName>
</protein>
<comment type="caution">
    <text evidence="2">The sequence shown here is derived from an EMBL/GenBank/DDBJ whole genome shotgun (WGS) entry which is preliminary data.</text>
</comment>
<keyword evidence="3" id="KW-1185">Reference proteome</keyword>
<accession>A0A4Q1BX24</accession>
<sequence>MLHAICLATLLLGGVESPLLMPEAKQNTSKQFKPNRPALIKKNASATYVLAASAGKAIGPNIKYMPEYQAFGWFTSKDRVEWEVEIQKTGNYQVEIDYSVDNTEAGKEFILLANGTQLVGKVPSSGSWETYRVIKPGKIKLQAGVQKIVFKSKTWFKDGGAILDLRGITLR</sequence>